<evidence type="ECO:0000313" key="2">
    <source>
        <dbReference type="EMBL" id="HGU39632.1"/>
    </source>
</evidence>
<feature type="transmembrane region" description="Helical" evidence="1">
    <location>
        <begin position="30"/>
        <end position="46"/>
    </location>
</feature>
<keyword evidence="1" id="KW-0812">Transmembrane</keyword>
<gene>
    <name evidence="2" type="ORF">ENT77_00295</name>
</gene>
<keyword evidence="1" id="KW-0472">Membrane</keyword>
<protein>
    <submittedName>
        <fullName evidence="2">DUF340 domain-containing protein</fullName>
    </submittedName>
</protein>
<comment type="caution">
    <text evidence="2">The sequence shown here is derived from an EMBL/GenBank/DDBJ whole genome shotgun (WGS) entry which is preliminary data.</text>
</comment>
<feature type="transmembrane region" description="Helical" evidence="1">
    <location>
        <begin position="58"/>
        <end position="80"/>
    </location>
</feature>
<dbReference type="Pfam" id="PF03956">
    <property type="entry name" value="Lys_export"/>
    <property type="match status" value="1"/>
</dbReference>
<sequence>MVWYVLAVFFAGFFLGKFLSANWIGKYKVILVLTFFLLFSLGLKIGSNDELFRKIDQIAVYGFVIAAFGSAGSFIFAFLMEKLQESYSERSQKGSRMK</sequence>
<dbReference type="GO" id="GO:0015661">
    <property type="term" value="F:L-lysine efflux transmembrane transporter activity"/>
    <property type="evidence" value="ECO:0007669"/>
    <property type="project" value="InterPro"/>
</dbReference>
<reference evidence="2" key="1">
    <citation type="journal article" date="2020" name="mSystems">
        <title>Genome- and Community-Level Interaction Insights into Carbon Utilization and Element Cycling Functions of Hydrothermarchaeota in Hydrothermal Sediment.</title>
        <authorList>
            <person name="Zhou Z."/>
            <person name="Liu Y."/>
            <person name="Xu W."/>
            <person name="Pan J."/>
            <person name="Luo Z.H."/>
            <person name="Li M."/>
        </authorList>
    </citation>
    <scope>NUCLEOTIDE SEQUENCE [LARGE SCALE GENOMIC DNA]</scope>
    <source>
        <strain evidence="2">SpSt-609</strain>
    </source>
</reference>
<organism evidence="2">
    <name type="scientific">Fervidobacterium thailandense</name>
    <dbReference type="NCBI Taxonomy" id="1008305"/>
    <lineage>
        <taxon>Bacteria</taxon>
        <taxon>Thermotogati</taxon>
        <taxon>Thermotogota</taxon>
        <taxon>Thermotogae</taxon>
        <taxon>Thermotogales</taxon>
        <taxon>Fervidobacteriaceae</taxon>
        <taxon>Fervidobacterium</taxon>
    </lineage>
</organism>
<accession>A0A7C4CCR7</accession>
<name>A0A7C4CCR7_9BACT</name>
<dbReference type="EMBL" id="DSZY01000005">
    <property type="protein sequence ID" value="HGU39632.1"/>
    <property type="molecule type" value="Genomic_DNA"/>
</dbReference>
<evidence type="ECO:0000256" key="1">
    <source>
        <dbReference type="SAM" id="Phobius"/>
    </source>
</evidence>
<dbReference type="AlphaFoldDB" id="A0A7C4CCR7"/>
<keyword evidence="1" id="KW-1133">Transmembrane helix</keyword>
<dbReference type="InterPro" id="IPR005642">
    <property type="entry name" value="LysO"/>
</dbReference>
<proteinExistence type="predicted"/>